<dbReference type="Gene3D" id="3.20.80.10">
    <property type="entry name" value="Regulatory factor, effector binding domain"/>
    <property type="match status" value="1"/>
</dbReference>
<feature type="region of interest" description="Disordered" evidence="2">
    <location>
        <begin position="212"/>
        <end position="247"/>
    </location>
</feature>
<comment type="similarity">
    <text evidence="1">Belongs to the HEBP family.</text>
</comment>
<dbReference type="EMBL" id="JACEEZ010016027">
    <property type="protein sequence ID" value="KAG0718471.1"/>
    <property type="molecule type" value="Genomic_DNA"/>
</dbReference>
<evidence type="ECO:0000313" key="3">
    <source>
        <dbReference type="EMBL" id="KAG0718471.1"/>
    </source>
</evidence>
<comment type="caution">
    <text evidence="3">The sequence shown here is derived from an EMBL/GenBank/DDBJ whole genome shotgun (WGS) entry which is preliminary data.</text>
</comment>
<dbReference type="Pfam" id="PF04832">
    <property type="entry name" value="SOUL"/>
    <property type="match status" value="1"/>
</dbReference>
<dbReference type="InterPro" id="IPR011256">
    <property type="entry name" value="Reg_factor_effector_dom_sf"/>
</dbReference>
<dbReference type="OrthoDB" id="6424451at2759"/>
<feature type="compositionally biased region" description="Polar residues" evidence="2">
    <location>
        <begin position="212"/>
        <end position="227"/>
    </location>
</feature>
<proteinExistence type="inferred from homology"/>
<evidence type="ECO:0000256" key="2">
    <source>
        <dbReference type="SAM" id="MobiDB-lite"/>
    </source>
</evidence>
<reference evidence="3" key="1">
    <citation type="submission" date="2020-07" db="EMBL/GenBank/DDBJ databases">
        <title>The High-quality genome of the commercially important snow crab, Chionoecetes opilio.</title>
        <authorList>
            <person name="Jeong J.-H."/>
            <person name="Ryu S."/>
        </authorList>
    </citation>
    <scope>NUCLEOTIDE SEQUENCE</scope>
    <source>
        <strain evidence="3">MADBK_172401_WGS</strain>
        <tissue evidence="3">Digestive gland</tissue>
    </source>
</reference>
<dbReference type="PANTHER" id="PTHR11220">
    <property type="entry name" value="HEME-BINDING PROTEIN-RELATED"/>
    <property type="match status" value="1"/>
</dbReference>
<dbReference type="Proteomes" id="UP000770661">
    <property type="component" value="Unassembled WGS sequence"/>
</dbReference>
<dbReference type="SUPFAM" id="SSF55136">
    <property type="entry name" value="Probable bacterial effector-binding domain"/>
    <property type="match status" value="1"/>
</dbReference>
<evidence type="ECO:0000313" key="4">
    <source>
        <dbReference type="Proteomes" id="UP000770661"/>
    </source>
</evidence>
<dbReference type="PANTHER" id="PTHR11220:SF73">
    <property type="entry name" value="HEME-BINDING PROTEIN 2"/>
    <property type="match status" value="1"/>
</dbReference>
<name>A0A8J5CRT9_CHIOP</name>
<keyword evidence="4" id="KW-1185">Reference proteome</keyword>
<accession>A0A8J5CRT9</accession>
<sequence>MKREKRESEEVREGHNWAHSLPDLYSRHTCLTNAQLSDFVSQLEAAFKSYEEAPYELTKAGPGYEERLYAPTKWVCKTETDNPHVGNDLSLLFWPLFNYISGQNAREEKITMTAPVATKFMVRSSTDKTYEMCFYLGSTHQQNPPQPFPASGVVIQSRPEMRVVTRTVGGYIYHEEGWMEEAGRLAGILQEGGITVNLSQMYCVAKPATHLSRGQSAARNSDPGSQSQDERDGYQGSDNRGVGNTAPARTRQCCQHNLKQGHGLPGRARARIKPALACCPTTATAASVTASRLFRCSECG</sequence>
<gene>
    <name evidence="3" type="primary">HEBP2_0</name>
    <name evidence="3" type="ORF">GWK47_052393</name>
</gene>
<dbReference type="AlphaFoldDB" id="A0A8J5CRT9"/>
<dbReference type="InterPro" id="IPR006917">
    <property type="entry name" value="SOUL_heme-bd"/>
</dbReference>
<evidence type="ECO:0000256" key="1">
    <source>
        <dbReference type="ARBA" id="ARBA00009817"/>
    </source>
</evidence>
<protein>
    <submittedName>
        <fullName evidence="3">Heme-binding protein 2</fullName>
    </submittedName>
</protein>
<organism evidence="3 4">
    <name type="scientific">Chionoecetes opilio</name>
    <name type="common">Atlantic snow crab</name>
    <name type="synonym">Cancer opilio</name>
    <dbReference type="NCBI Taxonomy" id="41210"/>
    <lineage>
        <taxon>Eukaryota</taxon>
        <taxon>Metazoa</taxon>
        <taxon>Ecdysozoa</taxon>
        <taxon>Arthropoda</taxon>
        <taxon>Crustacea</taxon>
        <taxon>Multicrustacea</taxon>
        <taxon>Malacostraca</taxon>
        <taxon>Eumalacostraca</taxon>
        <taxon>Eucarida</taxon>
        <taxon>Decapoda</taxon>
        <taxon>Pleocyemata</taxon>
        <taxon>Brachyura</taxon>
        <taxon>Eubrachyura</taxon>
        <taxon>Majoidea</taxon>
        <taxon>Majidae</taxon>
        <taxon>Chionoecetes</taxon>
    </lineage>
</organism>